<protein>
    <submittedName>
        <fullName evidence="3">ImmA/IrrE family metallo-endopeptidase</fullName>
    </submittedName>
</protein>
<proteinExistence type="predicted"/>
<accession>A0ABS0HWE0</accession>
<dbReference type="InterPro" id="IPR010359">
    <property type="entry name" value="IrrE_HExxH"/>
</dbReference>
<dbReference type="RefSeq" id="WP_196265126.1">
    <property type="nucleotide sequence ID" value="NZ_JADQDN010000011.1"/>
</dbReference>
<gene>
    <name evidence="3" type="ORF">I2H36_17175</name>
</gene>
<dbReference type="PANTHER" id="PTHR43236:SF1">
    <property type="entry name" value="BLL7220 PROTEIN"/>
    <property type="match status" value="1"/>
</dbReference>
<dbReference type="Gene3D" id="1.10.10.2910">
    <property type="match status" value="1"/>
</dbReference>
<sequence>MNSTEKGDKLEDEFYEYLIEQQRRGELVYDLHPPANCKIFKKKGYYCKERGSDVQFDVVIEIYQQGRSKPSFYTVFECKNYEGGIPETCVTDFSDKLGRIFGHAAKGVLVVSSRLQSGADNLARSRSMGIIKYDKAGLEVVADRRGHYCLESRFVKSQIFRNDRSIKSLKFSAFHDGKFFCAINHFLRSLEPGLSSDDENEGESARVSVPYLPEEQIEKSAREILERVGYKSGPVDLKKICSVLSIDLQFSEQLIEDEDGTPILGSANFDRKSIKINSHANSKQERFTLGHEIGHFCLNHGRYLRSETIVERDLFINRETESGFNYERLEFQANAFSSNIIMPSHVFLVAIEVARTRLDIRDRGHGYIFVDDQPCNFLPFDQLLANLSQYFEVSKQAIEIKLKKMGLLTDQRRRNQASQSWPDLIRP</sequence>
<organism evidence="3 4">
    <name type="scientific">Microvirga terrestris</name>
    <dbReference type="NCBI Taxonomy" id="2791024"/>
    <lineage>
        <taxon>Bacteria</taxon>
        <taxon>Pseudomonadati</taxon>
        <taxon>Pseudomonadota</taxon>
        <taxon>Alphaproteobacteria</taxon>
        <taxon>Hyphomicrobiales</taxon>
        <taxon>Methylobacteriaceae</taxon>
        <taxon>Microvirga</taxon>
    </lineage>
</organism>
<reference evidence="3 4" key="1">
    <citation type="submission" date="2020-11" db="EMBL/GenBank/DDBJ databases">
        <authorList>
            <person name="Kim M.K."/>
        </authorList>
    </citation>
    <scope>NUCLEOTIDE SEQUENCE [LARGE SCALE GENOMIC DNA]</scope>
    <source>
        <strain evidence="3 4">BT290</strain>
    </source>
</reference>
<dbReference type="InterPro" id="IPR052345">
    <property type="entry name" value="Rad_response_metalloprotease"/>
</dbReference>
<dbReference type="Pfam" id="PF06114">
    <property type="entry name" value="Peptidase_M78"/>
    <property type="match status" value="1"/>
</dbReference>
<evidence type="ECO:0000259" key="2">
    <source>
        <dbReference type="Pfam" id="PF06114"/>
    </source>
</evidence>
<keyword evidence="4" id="KW-1185">Reference proteome</keyword>
<evidence type="ECO:0000313" key="3">
    <source>
        <dbReference type="EMBL" id="MBF9197774.1"/>
    </source>
</evidence>
<evidence type="ECO:0000259" key="1">
    <source>
        <dbReference type="Pfam" id="PF04471"/>
    </source>
</evidence>
<dbReference type="PANTHER" id="PTHR43236">
    <property type="entry name" value="ANTITOXIN HIGA1"/>
    <property type="match status" value="1"/>
</dbReference>
<feature type="domain" description="IrrE N-terminal-like" evidence="2">
    <location>
        <begin position="266"/>
        <end position="403"/>
    </location>
</feature>
<dbReference type="Proteomes" id="UP000611708">
    <property type="component" value="Unassembled WGS sequence"/>
</dbReference>
<dbReference type="InterPro" id="IPR007560">
    <property type="entry name" value="Restrct_endonuc_IV_Mrr"/>
</dbReference>
<name>A0ABS0HWE0_9HYPH</name>
<feature type="domain" description="Restriction endonuclease type IV Mrr" evidence="1">
    <location>
        <begin position="38"/>
        <end position="129"/>
    </location>
</feature>
<dbReference type="Pfam" id="PF04471">
    <property type="entry name" value="Mrr_cat"/>
    <property type="match status" value="1"/>
</dbReference>
<evidence type="ECO:0000313" key="4">
    <source>
        <dbReference type="Proteomes" id="UP000611708"/>
    </source>
</evidence>
<comment type="caution">
    <text evidence="3">The sequence shown here is derived from an EMBL/GenBank/DDBJ whole genome shotgun (WGS) entry which is preliminary data.</text>
</comment>
<dbReference type="EMBL" id="JADQDN010000011">
    <property type="protein sequence ID" value="MBF9197774.1"/>
    <property type="molecule type" value="Genomic_DNA"/>
</dbReference>